<feature type="domain" description="U-box" evidence="8">
    <location>
        <begin position="37"/>
        <end position="111"/>
    </location>
</feature>
<keyword evidence="5" id="KW-0833">Ubl conjugation pathway</keyword>
<comment type="caution">
    <text evidence="9">The sequence shown here is derived from an EMBL/GenBank/DDBJ whole genome shotgun (WGS) entry which is preliminary data.</text>
</comment>
<feature type="compositionally biased region" description="Low complexity" evidence="7">
    <location>
        <begin position="183"/>
        <end position="194"/>
    </location>
</feature>
<dbReference type="FunFam" id="3.30.40.10:FF:000491">
    <property type="entry name" value="RING-type E3 ubiquitin transferase"/>
    <property type="match status" value="1"/>
</dbReference>
<dbReference type="PROSITE" id="PS51698">
    <property type="entry name" value="U_BOX"/>
    <property type="match status" value="1"/>
</dbReference>
<feature type="repeat" description="ARM" evidence="6">
    <location>
        <begin position="321"/>
        <end position="358"/>
    </location>
</feature>
<dbReference type="InterPro" id="IPR003613">
    <property type="entry name" value="Ubox_domain"/>
</dbReference>
<evidence type="ECO:0000313" key="10">
    <source>
        <dbReference type="Proteomes" id="UP000652761"/>
    </source>
</evidence>
<feature type="region of interest" description="Disordered" evidence="7">
    <location>
        <begin position="133"/>
        <end position="194"/>
    </location>
</feature>
<dbReference type="GO" id="GO:0061630">
    <property type="term" value="F:ubiquitin protein ligase activity"/>
    <property type="evidence" value="ECO:0007669"/>
    <property type="project" value="UniProtKB-EC"/>
</dbReference>
<name>A0A843VG54_COLES</name>
<dbReference type="PANTHER" id="PTHR23315">
    <property type="entry name" value="U BOX DOMAIN-CONTAINING"/>
    <property type="match status" value="1"/>
</dbReference>
<feature type="repeat" description="ARM" evidence="6">
    <location>
        <begin position="362"/>
        <end position="406"/>
    </location>
</feature>
<dbReference type="AlphaFoldDB" id="A0A843VG54"/>
<dbReference type="GO" id="GO:0016567">
    <property type="term" value="P:protein ubiquitination"/>
    <property type="evidence" value="ECO:0007669"/>
    <property type="project" value="UniProtKB-UniPathway"/>
</dbReference>
<dbReference type="SUPFAM" id="SSF57850">
    <property type="entry name" value="RING/U-box"/>
    <property type="match status" value="1"/>
</dbReference>
<feature type="region of interest" description="Disordered" evidence="7">
    <location>
        <begin position="1"/>
        <end position="37"/>
    </location>
</feature>
<accession>A0A843VG54</accession>
<dbReference type="Pfam" id="PF00514">
    <property type="entry name" value="Arm"/>
    <property type="match status" value="1"/>
</dbReference>
<dbReference type="PROSITE" id="PS50176">
    <property type="entry name" value="ARM_REPEAT"/>
    <property type="match status" value="2"/>
</dbReference>
<keyword evidence="4" id="KW-0808">Transferase</keyword>
<dbReference type="EC" id="2.3.2.27" evidence="3"/>
<evidence type="ECO:0000256" key="4">
    <source>
        <dbReference type="ARBA" id="ARBA00022679"/>
    </source>
</evidence>
<feature type="compositionally biased region" description="Low complexity" evidence="7">
    <location>
        <begin position="12"/>
        <end position="26"/>
    </location>
</feature>
<evidence type="ECO:0000256" key="1">
    <source>
        <dbReference type="ARBA" id="ARBA00000900"/>
    </source>
</evidence>
<dbReference type="InterPro" id="IPR000225">
    <property type="entry name" value="Armadillo"/>
</dbReference>
<dbReference type="Gene3D" id="1.25.10.10">
    <property type="entry name" value="Leucine-rich Repeat Variant"/>
    <property type="match status" value="1"/>
</dbReference>
<keyword evidence="10" id="KW-1185">Reference proteome</keyword>
<dbReference type="SUPFAM" id="SSF48371">
    <property type="entry name" value="ARM repeat"/>
    <property type="match status" value="1"/>
</dbReference>
<dbReference type="InterPro" id="IPR013083">
    <property type="entry name" value="Znf_RING/FYVE/PHD"/>
</dbReference>
<evidence type="ECO:0000259" key="8">
    <source>
        <dbReference type="PROSITE" id="PS51698"/>
    </source>
</evidence>
<dbReference type="Pfam" id="PF04564">
    <property type="entry name" value="U-box"/>
    <property type="match status" value="1"/>
</dbReference>
<dbReference type="InterPro" id="IPR016024">
    <property type="entry name" value="ARM-type_fold"/>
</dbReference>
<dbReference type="UniPathway" id="UPA00143"/>
<evidence type="ECO:0000256" key="7">
    <source>
        <dbReference type="SAM" id="MobiDB-lite"/>
    </source>
</evidence>
<evidence type="ECO:0000256" key="3">
    <source>
        <dbReference type="ARBA" id="ARBA00012483"/>
    </source>
</evidence>
<dbReference type="InterPro" id="IPR011989">
    <property type="entry name" value="ARM-like"/>
</dbReference>
<comment type="pathway">
    <text evidence="2">Protein modification; protein ubiquitination.</text>
</comment>
<gene>
    <name evidence="9" type="ORF">Taro_026766</name>
</gene>
<organism evidence="9 10">
    <name type="scientific">Colocasia esculenta</name>
    <name type="common">Wild taro</name>
    <name type="synonym">Arum esculentum</name>
    <dbReference type="NCBI Taxonomy" id="4460"/>
    <lineage>
        <taxon>Eukaryota</taxon>
        <taxon>Viridiplantae</taxon>
        <taxon>Streptophyta</taxon>
        <taxon>Embryophyta</taxon>
        <taxon>Tracheophyta</taxon>
        <taxon>Spermatophyta</taxon>
        <taxon>Magnoliopsida</taxon>
        <taxon>Liliopsida</taxon>
        <taxon>Araceae</taxon>
        <taxon>Aroideae</taxon>
        <taxon>Colocasieae</taxon>
        <taxon>Colocasia</taxon>
    </lineage>
</organism>
<feature type="compositionally biased region" description="Low complexity" evidence="7">
    <location>
        <begin position="133"/>
        <end position="147"/>
    </location>
</feature>
<dbReference type="PANTHER" id="PTHR23315:SF339">
    <property type="entry name" value="U-BOX DOMAIN-CONTAINING PROTEIN 40"/>
    <property type="match status" value="1"/>
</dbReference>
<dbReference type="Proteomes" id="UP000652761">
    <property type="component" value="Unassembled WGS sequence"/>
</dbReference>
<dbReference type="EMBL" id="NMUH01001633">
    <property type="protein sequence ID" value="MQL94116.1"/>
    <property type="molecule type" value="Genomic_DNA"/>
</dbReference>
<feature type="region of interest" description="Disordered" evidence="7">
    <location>
        <begin position="220"/>
        <end position="239"/>
    </location>
</feature>
<evidence type="ECO:0000313" key="9">
    <source>
        <dbReference type="EMBL" id="MQL94116.1"/>
    </source>
</evidence>
<evidence type="ECO:0000256" key="5">
    <source>
        <dbReference type="ARBA" id="ARBA00022786"/>
    </source>
</evidence>
<evidence type="ECO:0000256" key="6">
    <source>
        <dbReference type="PROSITE-ProRule" id="PRU00259"/>
    </source>
</evidence>
<dbReference type="OrthoDB" id="7537227at2759"/>
<proteinExistence type="predicted"/>
<sequence>MGGHGKPRWKISSLYRRSSPSSTPFRTHPPPPSAAADPPIEFVCPISGRLMADPVILPSGQTFERACAQACKDLGVVPPGAAEASVRELYLIPNLALKSAIHKWCDSLGVDRPQPVDSAAAVQLVSGLLHSSTCSSASPSPASSSASIRTLGDGEDEAKVQEAAGKLFKSPGDSSGVHQICLSSPSTSSTSATSYFTSTTTATSTFTSSSSSSSETLIAYDSHSSPKSGSSSGSSSPLEDEILAGLRDPQVSVQESALRVLRSATRDVVVDNRTALCTPKILAALRPMLVSRYPTLQSHAAASLVNLSLHPPNRVRIVRAGTVPAVVDALKSGTPEAQDHAAAALFSLSMDDENRAAIGVLGALPPLLHLFSREQVEERTRRDAATALYYLSMSGTNRTKLVKLGAIKTLLGTLTAPPQEAPTLLNPALMILCNLAACGDGRAAMMDAGAVEAVVRLLEAASHPPPLGRDPAAEPKKEHCLSALYGMSRGGLRFRGLAKAAGAEEVLRAVVEQEEAAAADGEADAGEREKRWRMREMARRTLRAAGGGGDGDSVVSESDIASLDSELYGAASEPAIRTRRTTLTFLHGVGTGKGEEAGCCCFLRRFAGRPCRARKELLTFASIVCFVWRRSGVVHHITFMIYLSIPKNYEGSVYWVYKGLKNLNFRDVGLATAPFSPNFTPPSPTMLLPPPSPMMLLPPPIADDADDTATSLP</sequence>
<dbReference type="SMART" id="SM00504">
    <property type="entry name" value="Ubox"/>
    <property type="match status" value="1"/>
</dbReference>
<evidence type="ECO:0000256" key="2">
    <source>
        <dbReference type="ARBA" id="ARBA00004906"/>
    </source>
</evidence>
<reference evidence="9" key="1">
    <citation type="submission" date="2017-07" db="EMBL/GenBank/DDBJ databases">
        <title>Taro Niue Genome Assembly and Annotation.</title>
        <authorList>
            <person name="Atibalentja N."/>
            <person name="Keating K."/>
            <person name="Fields C.J."/>
        </authorList>
    </citation>
    <scope>NUCLEOTIDE SEQUENCE</scope>
    <source>
        <strain evidence="9">Niue_2</strain>
        <tissue evidence="9">Leaf</tissue>
    </source>
</reference>
<feature type="compositionally biased region" description="Low complexity" evidence="7">
    <location>
        <begin position="222"/>
        <end position="237"/>
    </location>
</feature>
<dbReference type="Gene3D" id="3.30.40.10">
    <property type="entry name" value="Zinc/RING finger domain, C3HC4 (zinc finger)"/>
    <property type="match status" value="1"/>
</dbReference>
<protein>
    <recommendedName>
        <fullName evidence="3">RING-type E3 ubiquitin transferase</fullName>
        <ecNumber evidence="3">2.3.2.27</ecNumber>
    </recommendedName>
</protein>
<dbReference type="SMART" id="SM00185">
    <property type="entry name" value="ARM"/>
    <property type="match status" value="5"/>
</dbReference>
<comment type="catalytic activity">
    <reaction evidence="1">
        <text>S-ubiquitinyl-[E2 ubiquitin-conjugating enzyme]-L-cysteine + [acceptor protein]-L-lysine = [E2 ubiquitin-conjugating enzyme]-L-cysteine + N(6)-ubiquitinyl-[acceptor protein]-L-lysine.</text>
        <dbReference type="EC" id="2.3.2.27"/>
    </reaction>
</comment>